<reference evidence="2" key="1">
    <citation type="submission" date="2020-10" db="EMBL/GenBank/DDBJ databases">
        <authorList>
            <person name="Gilroy R."/>
        </authorList>
    </citation>
    <scope>NUCLEOTIDE SEQUENCE</scope>
    <source>
        <strain evidence="2">23406</strain>
    </source>
</reference>
<feature type="domain" description="ThuA-like" evidence="1">
    <location>
        <begin position="29"/>
        <end position="214"/>
    </location>
</feature>
<accession>A0A9D1NC76</accession>
<proteinExistence type="predicted"/>
<organism evidence="2 3">
    <name type="scientific">Candidatus Stercoripulliclostridium merdipullorum</name>
    <dbReference type="NCBI Taxonomy" id="2840952"/>
    <lineage>
        <taxon>Bacteria</taxon>
        <taxon>Bacillati</taxon>
        <taxon>Bacillota</taxon>
        <taxon>Clostridia</taxon>
        <taxon>Eubacteriales</taxon>
        <taxon>Candidatus Stercoripulliclostridium</taxon>
    </lineage>
</organism>
<evidence type="ECO:0000313" key="3">
    <source>
        <dbReference type="Proteomes" id="UP000886891"/>
    </source>
</evidence>
<dbReference type="InterPro" id="IPR029010">
    <property type="entry name" value="ThuA-like"/>
</dbReference>
<dbReference type="Gene3D" id="3.40.50.880">
    <property type="match status" value="1"/>
</dbReference>
<evidence type="ECO:0000313" key="2">
    <source>
        <dbReference type="EMBL" id="HIV00434.1"/>
    </source>
</evidence>
<protein>
    <submittedName>
        <fullName evidence="2">ThuA domain-containing protein</fullName>
    </submittedName>
</protein>
<dbReference type="InterPro" id="IPR029062">
    <property type="entry name" value="Class_I_gatase-like"/>
</dbReference>
<dbReference type="Proteomes" id="UP000886891">
    <property type="component" value="Unassembled WGS sequence"/>
</dbReference>
<evidence type="ECO:0000259" key="1">
    <source>
        <dbReference type="Pfam" id="PF06283"/>
    </source>
</evidence>
<dbReference type="SUPFAM" id="SSF52317">
    <property type="entry name" value="Class I glutamine amidotransferase-like"/>
    <property type="match status" value="1"/>
</dbReference>
<sequence>MQLTIFNEYFSPSVGGKPPKNAPESIHTLLAGCFAEDTVCVATQEMPENGLTQDILDKTDVLIWRSSVRNEYVLDSIAEKVASRVLQGMGIVFLGQGYASKPFGLLTGYTPQAATDDGSESLKLICIDPLHPVASGIPSSIRIEHDFIVAEPTSVALPECLIYLEGSRGGDAARAVFTYTRGKGKIVCIAAGGDRSDAYRNPAFLQLIKNAVAWSMPSVAEPIVTAKEEPAVKKSFFKRFYGK</sequence>
<reference evidence="2" key="2">
    <citation type="journal article" date="2021" name="PeerJ">
        <title>Extensive microbial diversity within the chicken gut microbiome revealed by metagenomics and culture.</title>
        <authorList>
            <person name="Gilroy R."/>
            <person name="Ravi A."/>
            <person name="Getino M."/>
            <person name="Pursley I."/>
            <person name="Horton D.L."/>
            <person name="Alikhan N.F."/>
            <person name="Baker D."/>
            <person name="Gharbi K."/>
            <person name="Hall N."/>
            <person name="Watson M."/>
            <person name="Adriaenssens E.M."/>
            <person name="Foster-Nyarko E."/>
            <person name="Jarju S."/>
            <person name="Secka A."/>
            <person name="Antonio M."/>
            <person name="Oren A."/>
            <person name="Chaudhuri R.R."/>
            <person name="La Ragione R."/>
            <person name="Hildebrand F."/>
            <person name="Pallen M.J."/>
        </authorList>
    </citation>
    <scope>NUCLEOTIDE SEQUENCE</scope>
    <source>
        <strain evidence="2">23406</strain>
    </source>
</reference>
<dbReference type="AlphaFoldDB" id="A0A9D1NC76"/>
<comment type="caution">
    <text evidence="2">The sequence shown here is derived from an EMBL/GenBank/DDBJ whole genome shotgun (WGS) entry which is preliminary data.</text>
</comment>
<dbReference type="Pfam" id="PF06283">
    <property type="entry name" value="ThuA"/>
    <property type="match status" value="1"/>
</dbReference>
<name>A0A9D1NC76_9FIRM</name>
<dbReference type="EMBL" id="DVOH01000037">
    <property type="protein sequence ID" value="HIV00434.1"/>
    <property type="molecule type" value="Genomic_DNA"/>
</dbReference>
<gene>
    <name evidence="2" type="ORF">IAB14_04915</name>
</gene>